<dbReference type="AlphaFoldDB" id="A0A9N8ZKE5"/>
<evidence type="ECO:0000313" key="2">
    <source>
        <dbReference type="EMBL" id="CAG8498828.1"/>
    </source>
</evidence>
<comment type="caution">
    <text evidence="2">The sequence shown here is derived from an EMBL/GenBank/DDBJ whole genome shotgun (WGS) entry which is preliminary data.</text>
</comment>
<keyword evidence="3" id="KW-1185">Reference proteome</keyword>
<accession>A0A9N8ZKE5</accession>
<gene>
    <name evidence="2" type="ORF">ALEPTO_LOCUS3379</name>
</gene>
<feature type="compositionally biased region" description="Basic and acidic residues" evidence="1">
    <location>
        <begin position="67"/>
        <end position="79"/>
    </location>
</feature>
<evidence type="ECO:0000313" key="3">
    <source>
        <dbReference type="Proteomes" id="UP000789508"/>
    </source>
</evidence>
<dbReference type="EMBL" id="CAJVPS010000619">
    <property type="protein sequence ID" value="CAG8498828.1"/>
    <property type="molecule type" value="Genomic_DNA"/>
</dbReference>
<feature type="region of interest" description="Disordered" evidence="1">
    <location>
        <begin position="59"/>
        <end position="80"/>
    </location>
</feature>
<name>A0A9N8ZKE5_9GLOM</name>
<proteinExistence type="predicted"/>
<dbReference type="Proteomes" id="UP000789508">
    <property type="component" value="Unassembled WGS sequence"/>
</dbReference>
<evidence type="ECO:0000256" key="1">
    <source>
        <dbReference type="SAM" id="MobiDB-lite"/>
    </source>
</evidence>
<sequence length="203" mass="23761">MTNSFDIISHPCPWPACTYGSENIGNILDHFTSNHCNQISIKLLSFTRFGVAIEDEKKNSSGNLSSKIREKNLGDDHNYNHKNYRNNYRANSDNLNSISHSDGSYLTAKERSGYSYKYGSYEEISRKTENLEQSNDNLRQVLLNPREHNHRLKLFKEQRDFSTKKETMDRKQKRNCMILARNKSLVWNPISKELWFQERSTTS</sequence>
<organism evidence="2 3">
    <name type="scientific">Ambispora leptoticha</name>
    <dbReference type="NCBI Taxonomy" id="144679"/>
    <lineage>
        <taxon>Eukaryota</taxon>
        <taxon>Fungi</taxon>
        <taxon>Fungi incertae sedis</taxon>
        <taxon>Mucoromycota</taxon>
        <taxon>Glomeromycotina</taxon>
        <taxon>Glomeromycetes</taxon>
        <taxon>Archaeosporales</taxon>
        <taxon>Ambisporaceae</taxon>
        <taxon>Ambispora</taxon>
    </lineage>
</organism>
<protein>
    <submittedName>
        <fullName evidence="2">3551_t:CDS:1</fullName>
    </submittedName>
</protein>
<reference evidence="2" key="1">
    <citation type="submission" date="2021-06" db="EMBL/GenBank/DDBJ databases">
        <authorList>
            <person name="Kallberg Y."/>
            <person name="Tangrot J."/>
            <person name="Rosling A."/>
        </authorList>
    </citation>
    <scope>NUCLEOTIDE SEQUENCE</scope>
    <source>
        <strain evidence="2">FL130A</strain>
    </source>
</reference>